<evidence type="ECO:0000313" key="3">
    <source>
        <dbReference type="Proteomes" id="UP000266568"/>
    </source>
</evidence>
<dbReference type="Proteomes" id="UP000266568">
    <property type="component" value="Unassembled WGS sequence"/>
</dbReference>
<dbReference type="OrthoDB" id="8243488at2"/>
<dbReference type="RefSeq" id="WP_147373628.1">
    <property type="nucleotide sequence ID" value="NZ_QXDC01000002.1"/>
</dbReference>
<gene>
    <name evidence="2" type="ORF">DFR49_0745</name>
</gene>
<feature type="region of interest" description="Disordered" evidence="1">
    <location>
        <begin position="135"/>
        <end position="157"/>
    </location>
</feature>
<keyword evidence="3" id="KW-1185">Reference proteome</keyword>
<comment type="caution">
    <text evidence="2">The sequence shown here is derived from an EMBL/GenBank/DDBJ whole genome shotgun (WGS) entry which is preliminary data.</text>
</comment>
<evidence type="ECO:0000313" key="2">
    <source>
        <dbReference type="EMBL" id="RIA46212.1"/>
    </source>
</evidence>
<accession>A0A397PAU6</accession>
<dbReference type="EMBL" id="QXDC01000002">
    <property type="protein sequence ID" value="RIA46212.1"/>
    <property type="molecule type" value="Genomic_DNA"/>
</dbReference>
<dbReference type="AlphaFoldDB" id="A0A397PAU6"/>
<sequence length="157" mass="16976">MRMSHLQALADIVLGDPEALARGFHEIVNGIGTDFQTEDARQRIATAVAAVGMSIDPDGFRAVCARLAKAASTPHPAFEPVCKRCGSTDLSRDASAVWDIDGQRWNLCGVYDSTTCQACTSESDDLCDWRPLVSVNRQPPTSDDAQAVSQPENETHE</sequence>
<evidence type="ECO:0000256" key="1">
    <source>
        <dbReference type="SAM" id="MobiDB-lite"/>
    </source>
</evidence>
<organism evidence="2 3">
    <name type="scientific">Hephaestia caeni</name>
    <dbReference type="NCBI Taxonomy" id="645617"/>
    <lineage>
        <taxon>Bacteria</taxon>
        <taxon>Pseudomonadati</taxon>
        <taxon>Pseudomonadota</taxon>
        <taxon>Alphaproteobacteria</taxon>
        <taxon>Sphingomonadales</taxon>
        <taxon>Sphingomonadaceae</taxon>
        <taxon>Hephaestia</taxon>
    </lineage>
</organism>
<protein>
    <submittedName>
        <fullName evidence="2">Uncharacterized protein</fullName>
    </submittedName>
</protein>
<name>A0A397PAU6_9SPHN</name>
<proteinExistence type="predicted"/>
<reference evidence="2 3" key="1">
    <citation type="submission" date="2018-08" db="EMBL/GenBank/DDBJ databases">
        <title>Genomic Encyclopedia of Type Strains, Phase IV (KMG-IV): sequencing the most valuable type-strain genomes for metagenomic binning, comparative biology and taxonomic classification.</title>
        <authorList>
            <person name="Goeker M."/>
        </authorList>
    </citation>
    <scope>NUCLEOTIDE SEQUENCE [LARGE SCALE GENOMIC DNA]</scope>
    <source>
        <strain evidence="2 3">DSM 25527</strain>
    </source>
</reference>